<keyword evidence="1" id="KW-0175">Coiled coil</keyword>
<dbReference type="RefSeq" id="WP_273991561.1">
    <property type="nucleotide sequence ID" value="NZ_BAABQT010000035.1"/>
</dbReference>
<dbReference type="Gene3D" id="3.40.50.300">
    <property type="entry name" value="P-loop containing nucleotide triphosphate hydrolases"/>
    <property type="match status" value="1"/>
</dbReference>
<dbReference type="EMBL" id="CP115169">
    <property type="protein sequence ID" value="WDA60819.1"/>
    <property type="molecule type" value="Genomic_DNA"/>
</dbReference>
<protein>
    <submittedName>
        <fullName evidence="2">Uncharacterized protein</fullName>
    </submittedName>
</protein>
<sequence length="694" mass="75164">MKLTETQTVTLRAVVELGGARLSELAAHLEVTPSTLKDRLEGLRKKGAAEVRGKAWHATADGVAALPISSPAVSLPDAEQGAEITPRAVHSGPLSAHPGWTELLNALPLPELRALLRVLSAVALLRQAAPHLGHMPWVGAYGPPGTGKTTVGEVALHLFGGELFKVGTMTPGEAVGRRVPVPGGGFTVDTPRTMRGPVSVLDELGEAQGGLERAFFALVELGPVVQIEGHKLNQRAAVFMTWNPEGREIPLPPGAPRRGVLLDTTRQAARLTRAFTVDGAAQRVRAVLDQHPAPWCALEAFQVQAVGAELVDEGRAVLFGCATAEGRAGLPFGALSGLAAAYVALFDLDARQAVAEVVGDVAQLAASRDGLLSRPWKKDVGELRARAALPDLEVLPEVDAGEAQRAALAEQAVTQGYRRRLQERLRVMREALQGPSDRQLTAREREARADLLGRAETYAERLPHVPDGALSGVEEALSELRQAVDALGAAVHQRQVMEAQTWEGQRRQLESQLKSTKENAAEMEKTAREWEKLARELRAVVGDEARSMTVLTRWKYVQERHSDKMRPGQSFQPNQVVRAASNVAAERLHPVAGVAVSVVGMFFEARMNARAPVKPVQVEPVRRWVDKQGNPVDPSSFVRQTLVQVEQNARQARARSDALAEDIQRFTAELREGKERARALGTPKTPLVLRMDEQ</sequence>
<keyword evidence="3" id="KW-1185">Reference proteome</keyword>
<geneLocation type="plasmid" evidence="2 3">
    <name>pDATS04</name>
</geneLocation>
<dbReference type="InterPro" id="IPR036390">
    <property type="entry name" value="WH_DNA-bd_sf"/>
</dbReference>
<gene>
    <name evidence="2" type="ORF">M8445_18275</name>
</gene>
<proteinExistence type="predicted"/>
<dbReference type="InterPro" id="IPR027417">
    <property type="entry name" value="P-loop_NTPase"/>
</dbReference>
<dbReference type="Proteomes" id="UP001217044">
    <property type="component" value="Plasmid pDATS04"/>
</dbReference>
<name>A0ABY7V7W4_9DEIO</name>
<feature type="coiled-coil region" evidence="1">
    <location>
        <begin position="499"/>
        <end position="540"/>
    </location>
</feature>
<feature type="coiled-coil region" evidence="1">
    <location>
        <begin position="642"/>
        <end position="669"/>
    </location>
</feature>
<reference evidence="2 3" key="1">
    <citation type="submission" date="2022-12" db="EMBL/GenBank/DDBJ databases">
        <title>Genome Sequence of Deinococcus aquaticus Type Strain PB314.</title>
        <authorList>
            <person name="Albert C."/>
            <person name="Hill J."/>
            <person name="Boren L."/>
            <person name="Scholz-Ng S."/>
            <person name="Fatema N."/>
            <person name="Grosso R."/>
            <person name="Soboslay E."/>
            <person name="Tuohy J."/>
        </authorList>
    </citation>
    <scope>NUCLEOTIDE SEQUENCE [LARGE SCALE GENOMIC DNA]</scope>
    <source>
        <strain evidence="2 3">PB-314</strain>
        <plasmid evidence="2 3">pDATS04</plasmid>
    </source>
</reference>
<dbReference type="SUPFAM" id="SSF52540">
    <property type="entry name" value="P-loop containing nucleoside triphosphate hydrolases"/>
    <property type="match status" value="1"/>
</dbReference>
<evidence type="ECO:0000313" key="2">
    <source>
        <dbReference type="EMBL" id="WDA60819.1"/>
    </source>
</evidence>
<organism evidence="2 3">
    <name type="scientific">Deinococcus aquaticus</name>
    <dbReference type="NCBI Taxonomy" id="328692"/>
    <lineage>
        <taxon>Bacteria</taxon>
        <taxon>Thermotogati</taxon>
        <taxon>Deinococcota</taxon>
        <taxon>Deinococci</taxon>
        <taxon>Deinococcales</taxon>
        <taxon>Deinococcaceae</taxon>
        <taxon>Deinococcus</taxon>
    </lineage>
</organism>
<evidence type="ECO:0000313" key="3">
    <source>
        <dbReference type="Proteomes" id="UP001217044"/>
    </source>
</evidence>
<dbReference type="SUPFAM" id="SSF46785">
    <property type="entry name" value="Winged helix' DNA-binding domain"/>
    <property type="match status" value="1"/>
</dbReference>
<evidence type="ECO:0000256" key="1">
    <source>
        <dbReference type="SAM" id="Coils"/>
    </source>
</evidence>
<accession>A0ABY7V7W4</accession>
<keyword evidence="2" id="KW-0614">Plasmid</keyword>